<comment type="caution">
    <text evidence="1">The sequence shown here is derived from an EMBL/GenBank/DDBJ whole genome shotgun (WGS) entry which is preliminary data.</text>
</comment>
<name>A0ABP6SP04_9ACTN</name>
<protein>
    <submittedName>
        <fullName evidence="1">Uncharacterized protein</fullName>
    </submittedName>
</protein>
<reference evidence="2" key="1">
    <citation type="journal article" date="2019" name="Int. J. Syst. Evol. Microbiol.">
        <title>The Global Catalogue of Microorganisms (GCM) 10K type strain sequencing project: providing services to taxonomists for standard genome sequencing and annotation.</title>
        <authorList>
            <consortium name="The Broad Institute Genomics Platform"/>
            <consortium name="The Broad Institute Genome Sequencing Center for Infectious Disease"/>
            <person name="Wu L."/>
            <person name="Ma J."/>
        </authorList>
    </citation>
    <scope>NUCLEOTIDE SEQUENCE [LARGE SCALE GENOMIC DNA]</scope>
    <source>
        <strain evidence="2">JCM 9651</strain>
    </source>
</reference>
<evidence type="ECO:0000313" key="2">
    <source>
        <dbReference type="Proteomes" id="UP001499990"/>
    </source>
</evidence>
<evidence type="ECO:0000313" key="1">
    <source>
        <dbReference type="EMBL" id="GAA3381217.1"/>
    </source>
</evidence>
<accession>A0ABP6SP04</accession>
<dbReference type="Proteomes" id="UP001499990">
    <property type="component" value="Unassembled WGS sequence"/>
</dbReference>
<organism evidence="1 2">
    <name type="scientific">Streptomyces sannanensis</name>
    <dbReference type="NCBI Taxonomy" id="285536"/>
    <lineage>
        <taxon>Bacteria</taxon>
        <taxon>Bacillati</taxon>
        <taxon>Actinomycetota</taxon>
        <taxon>Actinomycetes</taxon>
        <taxon>Kitasatosporales</taxon>
        <taxon>Streptomycetaceae</taxon>
        <taxon>Streptomyces</taxon>
    </lineage>
</organism>
<proteinExistence type="predicted"/>
<keyword evidence="2" id="KW-1185">Reference proteome</keyword>
<dbReference type="EMBL" id="BAAAYL010000003">
    <property type="protein sequence ID" value="GAA3381217.1"/>
    <property type="molecule type" value="Genomic_DNA"/>
</dbReference>
<dbReference type="RefSeq" id="WP_345045741.1">
    <property type="nucleotide sequence ID" value="NZ_BAAAYL010000003.1"/>
</dbReference>
<sequence>MTTDLEHVEVVDAELVDDGVPAEGAVGAYNPAAAAVLKALESDTGHLNRIRPK</sequence>
<gene>
    <name evidence="1" type="ORF">GCM10020367_71630</name>
</gene>